<reference evidence="5 6" key="1">
    <citation type="submission" date="2018-10" db="EMBL/GenBank/DDBJ databases">
        <authorList>
            <person name="Criscuolo A."/>
        </authorList>
    </citation>
    <scope>NUCLEOTIDE SEQUENCE [LARGE SCALE GENOMIC DNA]</scope>
    <source>
        <strain evidence="5">DnA1</strain>
    </source>
</reference>
<dbReference type="Gene3D" id="2.40.170.20">
    <property type="entry name" value="TonB-dependent receptor, beta-barrel domain"/>
    <property type="match status" value="1"/>
</dbReference>
<sequence length="97" mass="10586">MLPDTQLTARVRMQSDELVSSDDVAQSNGGSSSGGRSPGWTTVDLMVNQKVGRQLTLFAGINNLLDRQRDFSNPTDFGPLRGRFVYVGARYAFGSTQ</sequence>
<proteinExistence type="predicted"/>
<evidence type="ECO:0000256" key="1">
    <source>
        <dbReference type="ARBA" id="ARBA00004442"/>
    </source>
</evidence>
<keyword evidence="6" id="KW-1185">Reference proteome</keyword>
<protein>
    <submittedName>
        <fullName evidence="5">TonB dependent receptor</fullName>
    </submittedName>
</protein>
<keyword evidence="3" id="KW-0998">Cell outer membrane</keyword>
<feature type="region of interest" description="Disordered" evidence="4">
    <location>
        <begin position="18"/>
        <end position="41"/>
    </location>
</feature>
<evidence type="ECO:0000313" key="5">
    <source>
        <dbReference type="EMBL" id="VCU68877.1"/>
    </source>
</evidence>
<keyword evidence="5" id="KW-0675">Receptor</keyword>
<dbReference type="EMBL" id="UWPJ01000008">
    <property type="protein sequence ID" value="VCU68877.1"/>
    <property type="molecule type" value="Genomic_DNA"/>
</dbReference>
<accession>A0A3P4AXW5</accession>
<dbReference type="GO" id="GO:0009279">
    <property type="term" value="C:cell outer membrane"/>
    <property type="evidence" value="ECO:0007669"/>
    <property type="project" value="UniProtKB-SubCell"/>
</dbReference>
<keyword evidence="2" id="KW-0472">Membrane</keyword>
<name>A0A3P4AXW5_9BURK</name>
<organism evidence="5 6">
    <name type="scientific">Pigmentiphaga humi</name>
    <dbReference type="NCBI Taxonomy" id="2478468"/>
    <lineage>
        <taxon>Bacteria</taxon>
        <taxon>Pseudomonadati</taxon>
        <taxon>Pseudomonadota</taxon>
        <taxon>Betaproteobacteria</taxon>
        <taxon>Burkholderiales</taxon>
        <taxon>Alcaligenaceae</taxon>
        <taxon>Pigmentiphaga</taxon>
    </lineage>
</organism>
<evidence type="ECO:0000256" key="2">
    <source>
        <dbReference type="ARBA" id="ARBA00023136"/>
    </source>
</evidence>
<evidence type="ECO:0000313" key="6">
    <source>
        <dbReference type="Proteomes" id="UP000277294"/>
    </source>
</evidence>
<evidence type="ECO:0000256" key="3">
    <source>
        <dbReference type="ARBA" id="ARBA00023237"/>
    </source>
</evidence>
<comment type="subcellular location">
    <subcellularLocation>
        <location evidence="1">Cell outer membrane</location>
    </subcellularLocation>
</comment>
<dbReference type="AlphaFoldDB" id="A0A3P4AXW5"/>
<dbReference type="Proteomes" id="UP000277294">
    <property type="component" value="Unassembled WGS sequence"/>
</dbReference>
<gene>
    <name evidence="5" type="ORF">PIGHUM_00936</name>
</gene>
<evidence type="ECO:0000256" key="4">
    <source>
        <dbReference type="SAM" id="MobiDB-lite"/>
    </source>
</evidence>
<dbReference type="InterPro" id="IPR036942">
    <property type="entry name" value="Beta-barrel_TonB_sf"/>
</dbReference>
<dbReference type="SUPFAM" id="SSF56935">
    <property type="entry name" value="Porins"/>
    <property type="match status" value="1"/>
</dbReference>